<sequence>MSKLLSKSNIPKEGGTDGGVDDGNVDCEALMAEDVDFWGLIGRRSEEEATEEIDCKKSTHVTIASNPQKCHRLHISNVVSD</sequence>
<protein>
    <submittedName>
        <fullName evidence="1">Uncharacterized protein</fullName>
    </submittedName>
</protein>
<reference evidence="1 2" key="2">
    <citation type="journal article" date="2022" name="Mol. Ecol. Resour.">
        <title>The genomes of chicory, endive, great burdock and yacon provide insights into Asteraceae paleo-polyploidization history and plant inulin production.</title>
        <authorList>
            <person name="Fan W."/>
            <person name="Wang S."/>
            <person name="Wang H."/>
            <person name="Wang A."/>
            <person name="Jiang F."/>
            <person name="Liu H."/>
            <person name="Zhao H."/>
            <person name="Xu D."/>
            <person name="Zhang Y."/>
        </authorList>
    </citation>
    <scope>NUCLEOTIDE SEQUENCE [LARGE SCALE GENOMIC DNA]</scope>
    <source>
        <strain evidence="2">cv. Punajuju</strain>
        <tissue evidence="1">Leaves</tissue>
    </source>
</reference>
<dbReference type="EMBL" id="CM042013">
    <property type="protein sequence ID" value="KAI3736948.1"/>
    <property type="molecule type" value="Genomic_DNA"/>
</dbReference>
<gene>
    <name evidence="1" type="ORF">L2E82_26937</name>
</gene>
<organism evidence="1 2">
    <name type="scientific">Cichorium intybus</name>
    <name type="common">Chicory</name>
    <dbReference type="NCBI Taxonomy" id="13427"/>
    <lineage>
        <taxon>Eukaryota</taxon>
        <taxon>Viridiplantae</taxon>
        <taxon>Streptophyta</taxon>
        <taxon>Embryophyta</taxon>
        <taxon>Tracheophyta</taxon>
        <taxon>Spermatophyta</taxon>
        <taxon>Magnoliopsida</taxon>
        <taxon>eudicotyledons</taxon>
        <taxon>Gunneridae</taxon>
        <taxon>Pentapetalae</taxon>
        <taxon>asterids</taxon>
        <taxon>campanulids</taxon>
        <taxon>Asterales</taxon>
        <taxon>Asteraceae</taxon>
        <taxon>Cichorioideae</taxon>
        <taxon>Cichorieae</taxon>
        <taxon>Cichoriinae</taxon>
        <taxon>Cichorium</taxon>
    </lineage>
</organism>
<evidence type="ECO:0000313" key="2">
    <source>
        <dbReference type="Proteomes" id="UP001055811"/>
    </source>
</evidence>
<keyword evidence="2" id="KW-1185">Reference proteome</keyword>
<accession>A0ACB9CRZ8</accession>
<evidence type="ECO:0000313" key="1">
    <source>
        <dbReference type="EMBL" id="KAI3736948.1"/>
    </source>
</evidence>
<reference evidence="2" key="1">
    <citation type="journal article" date="2022" name="Mol. Ecol. Resour.">
        <title>The genomes of chicory, endive, great burdock and yacon provide insights into Asteraceae palaeo-polyploidization history and plant inulin production.</title>
        <authorList>
            <person name="Fan W."/>
            <person name="Wang S."/>
            <person name="Wang H."/>
            <person name="Wang A."/>
            <person name="Jiang F."/>
            <person name="Liu H."/>
            <person name="Zhao H."/>
            <person name="Xu D."/>
            <person name="Zhang Y."/>
        </authorList>
    </citation>
    <scope>NUCLEOTIDE SEQUENCE [LARGE SCALE GENOMIC DNA]</scope>
    <source>
        <strain evidence="2">cv. Punajuju</strain>
    </source>
</reference>
<proteinExistence type="predicted"/>
<name>A0ACB9CRZ8_CICIN</name>
<dbReference type="Proteomes" id="UP001055811">
    <property type="component" value="Linkage Group LG05"/>
</dbReference>
<comment type="caution">
    <text evidence="1">The sequence shown here is derived from an EMBL/GenBank/DDBJ whole genome shotgun (WGS) entry which is preliminary data.</text>
</comment>